<keyword evidence="1" id="KW-0812">Transmembrane</keyword>
<dbReference type="Pfam" id="PF11026">
    <property type="entry name" value="DUF2721"/>
    <property type="match status" value="1"/>
</dbReference>
<organism evidence="2 3">
    <name type="scientific">Rhodovarius crocodyli</name>
    <dbReference type="NCBI Taxonomy" id="1979269"/>
    <lineage>
        <taxon>Bacteria</taxon>
        <taxon>Pseudomonadati</taxon>
        <taxon>Pseudomonadota</taxon>
        <taxon>Alphaproteobacteria</taxon>
        <taxon>Acetobacterales</taxon>
        <taxon>Roseomonadaceae</taxon>
        <taxon>Rhodovarius</taxon>
    </lineage>
</organism>
<proteinExistence type="predicted"/>
<feature type="transmembrane region" description="Helical" evidence="1">
    <location>
        <begin position="65"/>
        <end position="88"/>
    </location>
</feature>
<keyword evidence="1" id="KW-1133">Transmembrane helix</keyword>
<dbReference type="Proteomes" id="UP000282957">
    <property type="component" value="Unassembled WGS sequence"/>
</dbReference>
<dbReference type="OrthoDB" id="9849962at2"/>
<dbReference type="EMBL" id="SACL01000004">
    <property type="protein sequence ID" value="RVT95964.1"/>
    <property type="molecule type" value="Genomic_DNA"/>
</dbReference>
<evidence type="ECO:0000313" key="3">
    <source>
        <dbReference type="Proteomes" id="UP000282957"/>
    </source>
</evidence>
<reference evidence="2 3" key="1">
    <citation type="submission" date="2019-01" db="EMBL/GenBank/DDBJ databases">
        <authorList>
            <person name="Chen W.-M."/>
        </authorList>
    </citation>
    <scope>NUCLEOTIDE SEQUENCE [LARGE SCALE GENOMIC DNA]</scope>
    <source>
        <strain evidence="2 3">CCP-6</strain>
    </source>
</reference>
<dbReference type="RefSeq" id="WP_127787897.1">
    <property type="nucleotide sequence ID" value="NZ_SACL01000004.1"/>
</dbReference>
<comment type="caution">
    <text evidence="2">The sequence shown here is derived from an EMBL/GenBank/DDBJ whole genome shotgun (WGS) entry which is preliminary data.</text>
</comment>
<evidence type="ECO:0000256" key="1">
    <source>
        <dbReference type="SAM" id="Phobius"/>
    </source>
</evidence>
<keyword evidence="3" id="KW-1185">Reference proteome</keyword>
<keyword evidence="1" id="KW-0472">Membrane</keyword>
<evidence type="ECO:0000313" key="2">
    <source>
        <dbReference type="EMBL" id="RVT95964.1"/>
    </source>
</evidence>
<dbReference type="AlphaFoldDB" id="A0A437ME95"/>
<feature type="transmembrane region" description="Helical" evidence="1">
    <location>
        <begin position="94"/>
        <end position="116"/>
    </location>
</feature>
<sequence>MQPLQAVEQAIGLALAPAFLLTAAMTALNALTTRQTRILDRMSDTAAQGPVLDWLQRRAHFARRAVQLAGVSALLVATQIMFGFILALTDAQSGTVLALLLVGGMLAFIAAMLCMLTETIMAERGPGL</sequence>
<feature type="transmembrane region" description="Helical" evidence="1">
    <location>
        <begin position="12"/>
        <end position="32"/>
    </location>
</feature>
<protein>
    <submittedName>
        <fullName evidence="2">DUF2721 domain-containing protein</fullName>
    </submittedName>
</protein>
<gene>
    <name evidence="2" type="ORF">EOD42_12580</name>
</gene>
<accession>A0A437ME95</accession>
<dbReference type="InterPro" id="IPR021279">
    <property type="entry name" value="DUF2721"/>
</dbReference>
<name>A0A437ME95_9PROT</name>